<comment type="caution">
    <text evidence="1">The sequence shown here is derived from an EMBL/GenBank/DDBJ whole genome shotgun (WGS) entry which is preliminary data.</text>
</comment>
<sequence length="46" mass="5440">MSQFEEVYNEEYEVEDCHVHENSPKCTPCKKCEKMAEKSEVLKENS</sequence>
<evidence type="ECO:0000313" key="1">
    <source>
        <dbReference type="EMBL" id="CAG8565760.1"/>
    </source>
</evidence>
<proteinExistence type="predicted"/>
<dbReference type="Proteomes" id="UP000789920">
    <property type="component" value="Unassembled WGS sequence"/>
</dbReference>
<accession>A0ACA9M3U8</accession>
<reference evidence="1" key="1">
    <citation type="submission" date="2021-06" db="EMBL/GenBank/DDBJ databases">
        <authorList>
            <person name="Kallberg Y."/>
            <person name="Tangrot J."/>
            <person name="Rosling A."/>
        </authorList>
    </citation>
    <scope>NUCLEOTIDE SEQUENCE</scope>
    <source>
        <strain evidence="1">MA461A</strain>
    </source>
</reference>
<keyword evidence="2" id="KW-1185">Reference proteome</keyword>
<gene>
    <name evidence="1" type="ORF">RPERSI_LOCUS4549</name>
</gene>
<dbReference type="EMBL" id="CAJVQC010006335">
    <property type="protein sequence ID" value="CAG8565760.1"/>
    <property type="molecule type" value="Genomic_DNA"/>
</dbReference>
<organism evidence="1 2">
    <name type="scientific">Racocetra persica</name>
    <dbReference type="NCBI Taxonomy" id="160502"/>
    <lineage>
        <taxon>Eukaryota</taxon>
        <taxon>Fungi</taxon>
        <taxon>Fungi incertae sedis</taxon>
        <taxon>Mucoromycota</taxon>
        <taxon>Glomeromycotina</taxon>
        <taxon>Glomeromycetes</taxon>
        <taxon>Diversisporales</taxon>
        <taxon>Gigasporaceae</taxon>
        <taxon>Racocetra</taxon>
    </lineage>
</organism>
<evidence type="ECO:0000313" key="2">
    <source>
        <dbReference type="Proteomes" id="UP000789920"/>
    </source>
</evidence>
<protein>
    <submittedName>
        <fullName evidence="1">5195_t:CDS:1</fullName>
    </submittedName>
</protein>
<name>A0ACA9M3U8_9GLOM</name>